<proteinExistence type="inferred from homology"/>
<comment type="similarity">
    <text evidence="2">Belongs to the histone-like protein H-NS family.</text>
</comment>
<evidence type="ECO:0000256" key="4">
    <source>
        <dbReference type="ARBA" id="ARBA00023125"/>
    </source>
</evidence>
<feature type="region of interest" description="Disordered" evidence="5">
    <location>
        <begin position="57"/>
        <end position="79"/>
    </location>
</feature>
<evidence type="ECO:0000256" key="1">
    <source>
        <dbReference type="ARBA" id="ARBA00004453"/>
    </source>
</evidence>
<name>A0ABV1M7Q9_9NEIS</name>
<sequence>MDLQSLSMSELYALRDQVEAEVVRKQSAEKTEALKKVQALMSQYGLSADDLAKKATTARKPVEAKYQNPADPSQTWTGRGRKPLWVQAYLDNGGALEQLAVA</sequence>
<dbReference type="InterPro" id="IPR027444">
    <property type="entry name" value="H-NS_C_dom"/>
</dbReference>
<evidence type="ECO:0000313" key="8">
    <source>
        <dbReference type="Proteomes" id="UP001433638"/>
    </source>
</evidence>
<evidence type="ECO:0000256" key="5">
    <source>
        <dbReference type="SAM" id="MobiDB-lite"/>
    </source>
</evidence>
<dbReference type="EMBL" id="JBEFLD010000009">
    <property type="protein sequence ID" value="MEQ6292249.1"/>
    <property type="molecule type" value="Genomic_DNA"/>
</dbReference>
<organism evidence="7 8">
    <name type="scientific">Vogesella oryzagri</name>
    <dbReference type="NCBI Taxonomy" id="3160864"/>
    <lineage>
        <taxon>Bacteria</taxon>
        <taxon>Pseudomonadati</taxon>
        <taxon>Pseudomonadota</taxon>
        <taxon>Betaproteobacteria</taxon>
        <taxon>Neisseriales</taxon>
        <taxon>Chromobacteriaceae</taxon>
        <taxon>Vogesella</taxon>
    </lineage>
</organism>
<reference evidence="7" key="1">
    <citation type="submission" date="2024-06" db="EMBL/GenBank/DDBJ databases">
        <title>Genome sequence of Vogesella sp. MAHUQ-64.</title>
        <authorList>
            <person name="Huq M.A."/>
        </authorList>
    </citation>
    <scope>NUCLEOTIDE SEQUENCE</scope>
    <source>
        <strain evidence="7">MAHUQ-64</strain>
    </source>
</reference>
<dbReference type="Pfam" id="PF00816">
    <property type="entry name" value="Histone_HNS"/>
    <property type="match status" value="1"/>
</dbReference>
<dbReference type="InterPro" id="IPR037150">
    <property type="entry name" value="H-NS_C_dom_sf"/>
</dbReference>
<feature type="domain" description="DNA-binding protein H-NS-like C-terminal" evidence="6">
    <location>
        <begin position="56"/>
        <end position="101"/>
    </location>
</feature>
<accession>A0ABV1M7Q9</accession>
<evidence type="ECO:0000313" key="7">
    <source>
        <dbReference type="EMBL" id="MEQ6292249.1"/>
    </source>
</evidence>
<keyword evidence="4" id="KW-0238">DNA-binding</keyword>
<evidence type="ECO:0000256" key="3">
    <source>
        <dbReference type="ARBA" id="ARBA00022490"/>
    </source>
</evidence>
<comment type="caution">
    <text evidence="7">The sequence shown here is derived from an EMBL/GenBank/DDBJ whole genome shotgun (WGS) entry which is preliminary data.</text>
</comment>
<dbReference type="Gene3D" id="4.10.430.10">
    <property type="entry name" value="Histone-like protein H-NS, C-terminal domain"/>
    <property type="match status" value="1"/>
</dbReference>
<gene>
    <name evidence="7" type="ORF">ABNW52_16665</name>
</gene>
<dbReference type="SMART" id="SM00528">
    <property type="entry name" value="HNS"/>
    <property type="match status" value="1"/>
</dbReference>
<evidence type="ECO:0000256" key="2">
    <source>
        <dbReference type="ARBA" id="ARBA00010610"/>
    </source>
</evidence>
<dbReference type="RefSeq" id="WP_349590259.1">
    <property type="nucleotide sequence ID" value="NZ_JBEFLD010000009.1"/>
</dbReference>
<protein>
    <submittedName>
        <fullName evidence="7">H-NS histone family protein</fullName>
    </submittedName>
</protein>
<keyword evidence="8" id="KW-1185">Reference proteome</keyword>
<comment type="subcellular location">
    <subcellularLocation>
        <location evidence="1">Cytoplasm</location>
        <location evidence="1">Nucleoid</location>
    </subcellularLocation>
</comment>
<dbReference type="PANTHER" id="PTHR38097:SF2">
    <property type="entry name" value="DNA-BINDING PROTEIN STPA"/>
    <property type="match status" value="1"/>
</dbReference>
<dbReference type="SUPFAM" id="SSF81273">
    <property type="entry name" value="H-NS histone-like proteins"/>
    <property type="match status" value="1"/>
</dbReference>
<keyword evidence="3" id="KW-0963">Cytoplasm</keyword>
<dbReference type="PANTHER" id="PTHR38097">
    <property type="match status" value="1"/>
</dbReference>
<dbReference type="Proteomes" id="UP001433638">
    <property type="component" value="Unassembled WGS sequence"/>
</dbReference>
<evidence type="ECO:0000259" key="6">
    <source>
        <dbReference type="SMART" id="SM00528"/>
    </source>
</evidence>